<protein>
    <recommendedName>
        <fullName evidence="3 8">Cytochrome c oxidase subunit 3</fullName>
    </recommendedName>
</protein>
<evidence type="ECO:0000256" key="2">
    <source>
        <dbReference type="ARBA" id="ARBA00010581"/>
    </source>
</evidence>
<evidence type="ECO:0000256" key="5">
    <source>
        <dbReference type="ARBA" id="ARBA00022967"/>
    </source>
</evidence>
<dbReference type="PANTHER" id="PTHR11403:SF7">
    <property type="entry name" value="CYTOCHROME C OXIDASE SUBUNIT 3"/>
    <property type="match status" value="1"/>
</dbReference>
<reference evidence="11" key="2">
    <citation type="journal article" date="2019" name="Parasitol. Res.">
        <title>Mitochondrial and nuclear ribosomal DNA dataset suggests that Hepatiarius sudarikovi Feizullaev, 1961 is a member of the genus Opisthorchis Blanchard, 1895 (Digenea: Opisthorchiidae).</title>
        <authorList>
            <person name="Suleman"/>
            <person name="Ma J."/>
            <person name="Khan M.S."/>
            <person name="Sun M.M."/>
            <person name="Muhammad N."/>
            <person name="He J.J."/>
            <person name="Zhu X.Q."/>
        </authorList>
    </citation>
    <scope>NUCLEOTIDE SEQUENCE</scope>
    <source>
        <strain evidence="11">Pakistan</strain>
    </source>
</reference>
<feature type="transmembrane region" description="Helical" evidence="9">
    <location>
        <begin position="163"/>
        <end position="181"/>
    </location>
</feature>
<proteinExistence type="inferred from homology"/>
<dbReference type="InterPro" id="IPR024791">
    <property type="entry name" value="Cyt_c/ubiquinol_Oxase_su3"/>
</dbReference>
<gene>
    <name evidence="11" type="primary">COX3</name>
</gene>
<reference evidence="11" key="1">
    <citation type="submission" date="2018-10" db="EMBL/GenBank/DDBJ databases">
        <authorList>
            <person name="Suleman S."/>
            <person name="Ma J."/>
            <person name="Zhu X.Q."/>
        </authorList>
    </citation>
    <scope>NUCLEOTIDE SEQUENCE</scope>
    <source>
        <strain evidence="11">Pakistan</strain>
    </source>
</reference>
<sequence>MSWLPFQAAWVIFMGIVNFFYWFVMWPLVFFVLSCLIVVLVVREVVLQRLHRYTSAFWLFLSGEAILFGSLFASVMWSEESGTGVLADGFEFPFVSCFLLLTSSVTMTVYHHCYGLSVGRWFLYLTMVLGFFFILVQVCEFYGSGTDSLYCSYFSASYLTVGLHFTHVVVGLLAMLFLLVIGAEEQHYYSSLVVWYWHFVDYVWLWVYLLIYYN</sequence>
<dbReference type="GO" id="GO:0004129">
    <property type="term" value="F:cytochrome-c oxidase activity"/>
    <property type="evidence" value="ECO:0007669"/>
    <property type="project" value="InterPro"/>
</dbReference>
<dbReference type="Pfam" id="PF00510">
    <property type="entry name" value="COX3"/>
    <property type="match status" value="1"/>
</dbReference>
<evidence type="ECO:0000256" key="1">
    <source>
        <dbReference type="ARBA" id="ARBA00004141"/>
    </source>
</evidence>
<dbReference type="PROSITE" id="PS50253">
    <property type="entry name" value="COX3"/>
    <property type="match status" value="1"/>
</dbReference>
<evidence type="ECO:0000256" key="6">
    <source>
        <dbReference type="ARBA" id="ARBA00022989"/>
    </source>
</evidence>
<evidence type="ECO:0000256" key="9">
    <source>
        <dbReference type="SAM" id="Phobius"/>
    </source>
</evidence>
<evidence type="ECO:0000256" key="4">
    <source>
        <dbReference type="ARBA" id="ARBA00022692"/>
    </source>
</evidence>
<keyword evidence="6 9" id="KW-1133">Transmembrane helix</keyword>
<dbReference type="GO" id="GO:0019646">
    <property type="term" value="P:aerobic electron transport chain"/>
    <property type="evidence" value="ECO:0007669"/>
    <property type="project" value="InterPro"/>
</dbReference>
<feature type="transmembrane region" description="Helical" evidence="9">
    <location>
        <begin position="122"/>
        <end position="143"/>
    </location>
</feature>
<feature type="transmembrane region" description="Helical" evidence="9">
    <location>
        <begin position="20"/>
        <end position="42"/>
    </location>
</feature>
<evidence type="ECO:0000256" key="3">
    <source>
        <dbReference type="ARBA" id="ARBA00015944"/>
    </source>
</evidence>
<dbReference type="InterPro" id="IPR013833">
    <property type="entry name" value="Cyt_c_oxidase_su3_a-hlx"/>
</dbReference>
<feature type="domain" description="Heme-copper oxidase subunit III family profile" evidence="10">
    <location>
        <begin position="1"/>
        <end position="214"/>
    </location>
</feature>
<keyword evidence="7 9" id="KW-0472">Membrane</keyword>
<evidence type="ECO:0000259" key="10">
    <source>
        <dbReference type="PROSITE" id="PS50253"/>
    </source>
</evidence>
<dbReference type="Gene3D" id="1.20.120.80">
    <property type="entry name" value="Cytochrome c oxidase, subunit III, four-helix bundle"/>
    <property type="match status" value="1"/>
</dbReference>
<organism evidence="11">
    <name type="scientific">Opisthorchis sudarikovi</name>
    <dbReference type="NCBI Taxonomy" id="2518659"/>
    <lineage>
        <taxon>Eukaryota</taxon>
        <taxon>Metazoa</taxon>
        <taxon>Spiralia</taxon>
        <taxon>Lophotrochozoa</taxon>
        <taxon>Platyhelminthes</taxon>
        <taxon>Trematoda</taxon>
        <taxon>Digenea</taxon>
        <taxon>Opisthorchiida</taxon>
        <taxon>Opisthorchiata</taxon>
        <taxon>Opisthorchiidae</taxon>
        <taxon>Opisthorchis</taxon>
    </lineage>
</organism>
<feature type="transmembrane region" description="Helical" evidence="9">
    <location>
        <begin position="193"/>
        <end position="213"/>
    </location>
</feature>
<keyword evidence="5" id="KW-1278">Translocase</keyword>
<evidence type="ECO:0000256" key="8">
    <source>
        <dbReference type="RuleBase" id="RU003375"/>
    </source>
</evidence>
<comment type="function">
    <text evidence="8">Component of the cytochrome c oxidase, the last enzyme in the mitochondrial electron transport chain which drives oxidative phosphorylation. The respiratory chain contains 3 multisubunit complexes succinate dehydrogenase (complex II, CII), ubiquinol-cytochrome c oxidoreductase (cytochrome b-c1 complex, complex III, CIII) and cytochrome c oxidase (complex IV, CIV), that cooperate to transfer electrons derived from NADH and succinate to molecular oxygen, creating an electrochemical gradient over the inner membrane that drives transmembrane transport and the ATP synthase. Cytochrome c oxidase is the component of the respiratory chain that catalyzes the reduction of oxygen to water. Electrons originating from reduced cytochrome c in the intermembrane space (IMS) are transferred via the dinuclear copper A center (CU(A)) of subunit 2 and heme A of subunit 1 to the active site in subunit 1, a binuclear center (BNC) formed by heme A3 and copper B (CU(B)). The BNC reduces molecular oxygen to 2 water molecules using 4 electrons from cytochrome c in the IMS and 4 protons from the mitochondrial matrix.</text>
</comment>
<evidence type="ECO:0000256" key="7">
    <source>
        <dbReference type="ARBA" id="ARBA00023136"/>
    </source>
</evidence>
<dbReference type="SUPFAM" id="SSF81452">
    <property type="entry name" value="Cytochrome c oxidase subunit III-like"/>
    <property type="match status" value="1"/>
</dbReference>
<keyword evidence="8 11" id="KW-0496">Mitochondrion</keyword>
<comment type="subcellular location">
    <subcellularLocation>
        <location evidence="1">Membrane</location>
        <topology evidence="1">Multi-pass membrane protein</topology>
    </subcellularLocation>
</comment>
<evidence type="ECO:0000313" key="11">
    <source>
        <dbReference type="EMBL" id="QBE89933.1"/>
    </source>
</evidence>
<dbReference type="InterPro" id="IPR035973">
    <property type="entry name" value="Cyt_c_oxidase_su3-like_sf"/>
</dbReference>
<dbReference type="InterPro" id="IPR000298">
    <property type="entry name" value="Cyt_c_oxidase-like_su3"/>
</dbReference>
<feature type="transmembrane region" description="Helical" evidence="9">
    <location>
        <begin position="54"/>
        <end position="78"/>
    </location>
</feature>
<dbReference type="GO" id="GO:0016020">
    <property type="term" value="C:membrane"/>
    <property type="evidence" value="ECO:0007669"/>
    <property type="project" value="UniProtKB-SubCell"/>
</dbReference>
<feature type="transmembrane region" description="Helical" evidence="9">
    <location>
        <begin position="90"/>
        <end position="110"/>
    </location>
</feature>
<dbReference type="PANTHER" id="PTHR11403">
    <property type="entry name" value="CYTOCHROME C OXIDASE SUBUNIT III"/>
    <property type="match status" value="1"/>
</dbReference>
<accession>A0A411LC84</accession>
<dbReference type="EMBL" id="MK033132">
    <property type="protein sequence ID" value="QBE89933.1"/>
    <property type="molecule type" value="Genomic_DNA"/>
</dbReference>
<dbReference type="CDD" id="cd00386">
    <property type="entry name" value="Heme_Cu_Oxidase_III_like"/>
    <property type="match status" value="1"/>
</dbReference>
<keyword evidence="4 8" id="KW-0812">Transmembrane</keyword>
<dbReference type="AlphaFoldDB" id="A0A411LC84"/>
<geneLocation type="mitochondrion" evidence="11"/>
<comment type="similarity">
    <text evidence="2 8">Belongs to the cytochrome c oxidase subunit 3 family.</text>
</comment>
<name>A0A411LC84_9TREM</name>